<dbReference type="AlphaFoldDB" id="A0A178CU26"/>
<dbReference type="RefSeq" id="XP_022498360.1">
    <property type="nucleotide sequence ID" value="XM_022645645.1"/>
</dbReference>
<accession>A0A178CU26</accession>
<dbReference type="Proteomes" id="UP000185904">
    <property type="component" value="Unassembled WGS sequence"/>
</dbReference>
<comment type="caution">
    <text evidence="1">The sequence shown here is derived from an EMBL/GenBank/DDBJ whole genome shotgun (WGS) entry which is preliminary data.</text>
</comment>
<dbReference type="GeneID" id="34590771"/>
<dbReference type="EMBL" id="LVCJ01000051">
    <property type="protein sequence ID" value="OAL33348.1"/>
    <property type="molecule type" value="Genomic_DNA"/>
</dbReference>
<sequence>MDLIDACNRIKDAYVDELATNSALIFDTWRYLTRVLQTGLFIITEDGPAQEKAGHSVASQPQVVSWPNGSGCNISPPSSHVAPACASHTLPQPTLPRPECSIVPVPGQKPISKLSRRDRALRNVQHNAQKREKILTKTNISRILSRRITENPAARASGDLAGRKRHDLDRIAFFLEGFFGAIYLTERYESFREKSREENNEWRKGGKPKHVYDEFAECEGIIDSNLPRILRLGEVLLAVWSSRDHALLLLFDQLSTLRELSVKDAESLVLSLHDEPSVVEITRTLNTSVEKAYCQYRELNENLCTAESRAVMVDAINTIMADKYANRIDESENEEFSTATAALPDPLGSLPSHQTSVQLGDPSHVGVVDEHAGAGMESLVAAALHSQHLQHDFTNTPKIIAENSPEMGLFDQLLHQSESNRQQLYVLDDISNGREPPRKRLCLGHPINGNTAVPTQNSESQTAIIDSLTSIAVQGRLHSSQTITPPANTMSFPRTSMSLQQNDALEDTSQDVNAYNWDDWIRDPDLLIELELSLPASHTDHWA</sequence>
<evidence type="ECO:0000313" key="1">
    <source>
        <dbReference type="EMBL" id="OAL33348.1"/>
    </source>
</evidence>
<protein>
    <submittedName>
        <fullName evidence="1">Uncharacterized protein</fullName>
    </submittedName>
</protein>
<proteinExistence type="predicted"/>
<reference evidence="1 2" key="1">
    <citation type="submission" date="2016-03" db="EMBL/GenBank/DDBJ databases">
        <title>The draft genome sequence of Fonsecaea nubica causative agent of cutaneous subcutaneous infection in human host.</title>
        <authorList>
            <person name="Costa F."/>
            <person name="Sybren D.H."/>
            <person name="Raittz R.T."/>
            <person name="Weiss V.A."/>
            <person name="Leao A.C."/>
            <person name="Gomes R."/>
            <person name="De Souza E.M."/>
            <person name="Pedrosa F.O."/>
            <person name="Steffens M.B."/>
            <person name="Bombassaro A."/>
            <person name="Tadra-Sfeir M.Z."/>
            <person name="Moreno L.F."/>
            <person name="Najafzadeh M.J."/>
            <person name="Felipe M.S."/>
            <person name="Teixeira M."/>
            <person name="Sun J."/>
            <person name="Xi L."/>
            <person name="Castro M.A."/>
            <person name="Vicente V.A."/>
        </authorList>
    </citation>
    <scope>NUCLEOTIDE SEQUENCE [LARGE SCALE GENOMIC DNA]</scope>
    <source>
        <strain evidence="1 2">CBS 269.64</strain>
    </source>
</reference>
<gene>
    <name evidence="1" type="ORF">AYO20_07359</name>
</gene>
<dbReference type="OrthoDB" id="10590605at2759"/>
<evidence type="ECO:0000313" key="2">
    <source>
        <dbReference type="Proteomes" id="UP000185904"/>
    </source>
</evidence>
<keyword evidence="2" id="KW-1185">Reference proteome</keyword>
<organism evidence="1 2">
    <name type="scientific">Fonsecaea nubica</name>
    <dbReference type="NCBI Taxonomy" id="856822"/>
    <lineage>
        <taxon>Eukaryota</taxon>
        <taxon>Fungi</taxon>
        <taxon>Dikarya</taxon>
        <taxon>Ascomycota</taxon>
        <taxon>Pezizomycotina</taxon>
        <taxon>Eurotiomycetes</taxon>
        <taxon>Chaetothyriomycetidae</taxon>
        <taxon>Chaetothyriales</taxon>
        <taxon>Herpotrichiellaceae</taxon>
        <taxon>Fonsecaea</taxon>
    </lineage>
</organism>
<name>A0A178CU26_9EURO</name>